<dbReference type="Gene3D" id="2.40.420.20">
    <property type="match status" value="1"/>
</dbReference>
<dbReference type="AlphaFoldDB" id="A0A2A2ET82"/>
<evidence type="ECO:0000313" key="5">
    <source>
        <dbReference type="Proteomes" id="UP000217771"/>
    </source>
</evidence>
<comment type="caution">
    <text evidence="4">The sequence shown here is derived from an EMBL/GenBank/DDBJ whole genome shotgun (WGS) entry which is preliminary data.</text>
</comment>
<reference evidence="4 5" key="1">
    <citation type="submission" date="2017-08" db="EMBL/GenBank/DDBJ databases">
        <title>Halomonas alkalisoli sp. nov., isolated from saline alkaline soil.</title>
        <authorList>
            <person name="Wang D."/>
            <person name="Zhang G."/>
        </authorList>
    </citation>
    <scope>NUCLEOTIDE SEQUENCE [LARGE SCALE GENOMIC DNA]</scope>
    <source>
        <strain evidence="4 5">WRN001</strain>
    </source>
</reference>
<dbReference type="GO" id="GO:1990281">
    <property type="term" value="C:efflux pump complex"/>
    <property type="evidence" value="ECO:0007669"/>
    <property type="project" value="TreeGrafter"/>
</dbReference>
<dbReference type="EMBL" id="NSKB01000006">
    <property type="protein sequence ID" value="PAU75513.1"/>
    <property type="molecule type" value="Genomic_DNA"/>
</dbReference>
<evidence type="ECO:0000259" key="3">
    <source>
        <dbReference type="Pfam" id="PF25967"/>
    </source>
</evidence>
<feature type="domain" description="Multidrug resistance protein MdtA-like C-terminal permuted SH3" evidence="3">
    <location>
        <begin position="288"/>
        <end position="347"/>
    </location>
</feature>
<dbReference type="NCBIfam" id="TIGR01730">
    <property type="entry name" value="RND_mfp"/>
    <property type="match status" value="1"/>
</dbReference>
<evidence type="ECO:0000256" key="1">
    <source>
        <dbReference type="ARBA" id="ARBA00009477"/>
    </source>
</evidence>
<organism evidence="4 5">
    <name type="scientific">Halomonas salipaludis</name>
    <dbReference type="NCBI Taxonomy" id="2032625"/>
    <lineage>
        <taxon>Bacteria</taxon>
        <taxon>Pseudomonadati</taxon>
        <taxon>Pseudomonadota</taxon>
        <taxon>Gammaproteobacteria</taxon>
        <taxon>Oceanospirillales</taxon>
        <taxon>Halomonadaceae</taxon>
        <taxon>Halomonas</taxon>
    </lineage>
</organism>
<evidence type="ECO:0000256" key="2">
    <source>
        <dbReference type="SAM" id="Coils"/>
    </source>
</evidence>
<evidence type="ECO:0000313" key="4">
    <source>
        <dbReference type="EMBL" id="PAU75513.1"/>
    </source>
</evidence>
<name>A0A2A2ET82_9GAMM</name>
<feature type="coiled-coil region" evidence="2">
    <location>
        <begin position="111"/>
        <end position="162"/>
    </location>
</feature>
<dbReference type="SUPFAM" id="SSF111369">
    <property type="entry name" value="HlyD-like secretion proteins"/>
    <property type="match status" value="1"/>
</dbReference>
<proteinExistence type="inferred from homology"/>
<accession>A0A2A2ET82</accession>
<dbReference type="Gene3D" id="1.10.287.470">
    <property type="entry name" value="Helix hairpin bin"/>
    <property type="match status" value="1"/>
</dbReference>
<dbReference type="Gene3D" id="2.40.50.100">
    <property type="match status" value="1"/>
</dbReference>
<dbReference type="PANTHER" id="PTHR30469">
    <property type="entry name" value="MULTIDRUG RESISTANCE PROTEIN MDTA"/>
    <property type="match status" value="1"/>
</dbReference>
<dbReference type="GO" id="GO:0015562">
    <property type="term" value="F:efflux transmembrane transporter activity"/>
    <property type="evidence" value="ECO:0007669"/>
    <property type="project" value="TreeGrafter"/>
</dbReference>
<keyword evidence="2" id="KW-0175">Coiled coil</keyword>
<dbReference type="InterPro" id="IPR006143">
    <property type="entry name" value="RND_pump_MFP"/>
</dbReference>
<dbReference type="PANTHER" id="PTHR30469:SF20">
    <property type="entry name" value="EFFLUX RND TRANSPORTER PERIPLASMIC ADAPTOR SUBUNIT"/>
    <property type="match status" value="1"/>
</dbReference>
<dbReference type="InterPro" id="IPR058627">
    <property type="entry name" value="MdtA-like_C"/>
</dbReference>
<dbReference type="Pfam" id="PF25967">
    <property type="entry name" value="RND-MFP_C"/>
    <property type="match status" value="1"/>
</dbReference>
<comment type="similarity">
    <text evidence="1">Belongs to the membrane fusion protein (MFP) (TC 8.A.1) family.</text>
</comment>
<protein>
    <submittedName>
        <fullName evidence="4">Efflux transporter periplasmic adaptor subunit</fullName>
    </submittedName>
</protein>
<dbReference type="OrthoDB" id="1185083at2"/>
<dbReference type="Gene3D" id="2.40.30.170">
    <property type="match status" value="1"/>
</dbReference>
<gene>
    <name evidence="4" type="ORF">CK498_16415</name>
</gene>
<keyword evidence="5" id="KW-1185">Reference proteome</keyword>
<dbReference type="Proteomes" id="UP000217771">
    <property type="component" value="Unassembled WGS sequence"/>
</dbReference>
<sequence length="363" mass="40333">MLPMAFQLLLTPPRWPRILLFLSVALVLTACTEGGTSTDNESVIRPVRVENAMSLPAPSHRFVARVEAASTVDLAFRVDGQLLEQGPREGALVPHGETLAMLDTTDFELALRQVETRHGQARREYERLRRLHTQNAASTASFEQAEAEFHTQTVALEQARRQLAYARLEAPFDALVTRRLAEPFATVAANTPILRVQDMSELRLRFHVPERLSALLEHPEAYRMEAIFEAAPERRFPVRYREHRPQADPVGQSYPVSVALPRPDSLELLPGMTANLVVTRLDSEPSGVTVPLAALDPGNDGEMRVWQFDPESQTVTPRSVTLGAALPDRVTVLDGLAAGEPIVTSGTHLLRDGMRVRRQARLD</sequence>